<dbReference type="EMBL" id="CAKLBY020000187">
    <property type="protein sequence ID" value="CAK7931936.1"/>
    <property type="molecule type" value="Genomic_DNA"/>
</dbReference>
<dbReference type="Proteomes" id="UP001162060">
    <property type="component" value="Unassembled WGS sequence"/>
</dbReference>
<comment type="caution">
    <text evidence="2">The sequence shown here is derived from an EMBL/GenBank/DDBJ whole genome shotgun (WGS) entry which is preliminary data.</text>
</comment>
<evidence type="ECO:0000256" key="1">
    <source>
        <dbReference type="SAM" id="MobiDB-lite"/>
    </source>
</evidence>
<feature type="compositionally biased region" description="Acidic residues" evidence="1">
    <location>
        <begin position="16"/>
        <end position="32"/>
    </location>
</feature>
<dbReference type="PANTHER" id="PTHR47718">
    <property type="entry name" value="OS01G0519700 PROTEIN"/>
    <property type="match status" value="1"/>
</dbReference>
<reference evidence="2" key="1">
    <citation type="submission" date="2024-01" db="EMBL/GenBank/DDBJ databases">
        <authorList>
            <person name="Webb A."/>
        </authorList>
    </citation>
    <scope>NUCLEOTIDE SEQUENCE</scope>
    <source>
        <strain evidence="2">Pm1</strain>
    </source>
</reference>
<sequence>MSLSFYQEATRFGEREEGDSDTFSDMDDSDEDTDMYAEEKAGVILKKFALAHRRSEGDEGKDENDEYNENDVQTVDDIAGQGPVVSNQFAPNLAEFFSHPSQTFPTLVAGRAALREKAHSEGFTIKTLRENNADKQEGECSQRTGKEYHKKLYILCICAGKKPRDAAVKLKRGARRRRTGCQWTAEVKKVDGSYRVNTSGEHNHAATSDIRIFPAARRATPEQEIFVSNLIKARAYTHTILDNLHDTFGDSCLLIAKDIQNRKHKYREQQKARLAEVNGPTAVDIVGQGPVVSSQFAPNLAEFFSHPSQTFPTLVAGRAALREKAHSEGFTIKTLRENNADKQEGECSQRTGKEYHKKLYILCICAGKKPRDAAVKLKRGARSRRTGCQWTAEVKKVDGSYRVNTSGEHNHAATSDIRIFPAARRATPEQEIFVSNLIKARAYTHTILDNLHDTFGDSCLLIAKDIQNRKHKYREQQKARLAEMNALMREVSSDT</sequence>
<gene>
    <name evidence="2" type="ORF">PM001_LOCUS17086</name>
</gene>
<proteinExistence type="predicted"/>
<accession>A0AAV1UBH6</accession>
<dbReference type="AlphaFoldDB" id="A0AAV1UBH6"/>
<evidence type="ECO:0008006" key="4">
    <source>
        <dbReference type="Google" id="ProtNLM"/>
    </source>
</evidence>
<evidence type="ECO:0000313" key="3">
    <source>
        <dbReference type="Proteomes" id="UP001162060"/>
    </source>
</evidence>
<evidence type="ECO:0000313" key="2">
    <source>
        <dbReference type="EMBL" id="CAK7931936.1"/>
    </source>
</evidence>
<feature type="region of interest" description="Disordered" evidence="1">
    <location>
        <begin position="1"/>
        <end position="32"/>
    </location>
</feature>
<organism evidence="2 3">
    <name type="scientific">Peronospora matthiolae</name>
    <dbReference type="NCBI Taxonomy" id="2874970"/>
    <lineage>
        <taxon>Eukaryota</taxon>
        <taxon>Sar</taxon>
        <taxon>Stramenopiles</taxon>
        <taxon>Oomycota</taxon>
        <taxon>Peronosporomycetes</taxon>
        <taxon>Peronosporales</taxon>
        <taxon>Peronosporaceae</taxon>
        <taxon>Peronospora</taxon>
    </lineage>
</organism>
<protein>
    <recommendedName>
        <fullName evidence="4">FAR1 domain-containing protein</fullName>
    </recommendedName>
</protein>
<name>A0AAV1UBH6_9STRA</name>